<dbReference type="GO" id="GO:0016757">
    <property type="term" value="F:glycosyltransferase activity"/>
    <property type="evidence" value="ECO:0007669"/>
    <property type="project" value="UniProtKB-KW"/>
</dbReference>
<dbReference type="STRING" id="282197.SAMN04488517_1178"/>
<dbReference type="EMBL" id="CXPG01000026">
    <property type="protein sequence ID" value="CTQ34791.1"/>
    <property type="molecule type" value="Genomic_DNA"/>
</dbReference>
<dbReference type="EC" id="2.4.1.-" evidence="6"/>
<evidence type="ECO:0000313" key="7">
    <source>
        <dbReference type="Proteomes" id="UP000048908"/>
    </source>
</evidence>
<feature type="domain" description="Glycosyltransferase 2-like" evidence="5">
    <location>
        <begin position="46"/>
        <end position="178"/>
    </location>
</feature>
<dbReference type="InterPro" id="IPR001173">
    <property type="entry name" value="Glyco_trans_2-like"/>
</dbReference>
<dbReference type="AlphaFoldDB" id="A0A0M6XWY2"/>
<keyword evidence="4" id="KW-0812">Transmembrane</keyword>
<protein>
    <submittedName>
        <fullName evidence="6">Poly-beta-1,6-N-acetyl-D-glucosamine synthase</fullName>
        <ecNumber evidence="6">2.4.1.-</ecNumber>
    </submittedName>
</protein>
<evidence type="ECO:0000313" key="6">
    <source>
        <dbReference type="EMBL" id="CTQ34791.1"/>
    </source>
</evidence>
<dbReference type="RefSeq" id="WP_055684156.1">
    <property type="nucleotide sequence ID" value="NZ_CXPG01000026.1"/>
</dbReference>
<accession>A0A0M6XWY2</accession>
<evidence type="ECO:0000256" key="2">
    <source>
        <dbReference type="ARBA" id="ARBA00022676"/>
    </source>
</evidence>
<name>A0A0M6XWY2_9RHOB</name>
<dbReference type="Pfam" id="PF00535">
    <property type="entry name" value="Glycos_transf_2"/>
    <property type="match status" value="1"/>
</dbReference>
<sequence length="380" mass="40935">MTVLFWLSAAALFYSLFGYGLVLLALSRLRPPRRPPAPAGPPPKVSFLVAAYNEAGVIGDKIRNTLALDTGGAEIEVIVVSDGSSDDTVAVARAIRDPRVTVLDPGRLGKAHALDHGLARCTGDIVVFSDANAILTPGTLTAMLRHYADPEVGGVCGQITVEGGKGGIGGAESLFWRYDQALKLAESRLGGAVSAQGSVYSLRRALVRPPAPGCTDDFVISVGAVAQGSRLVFEPEASTVEAVTENVGSEMRRRIRSSERGWRSLMRNAGLMNPLRHGWYAWQLFSHKLMRRLNPLFLILLFVSNLALMGQHWFYLLLGLAQIAFYAAAVAGLAWPGLRRFKAVSLPAFFTFAHVALLLGILRCLTGRQSVLWTPSRDAG</sequence>
<dbReference type="SUPFAM" id="SSF53448">
    <property type="entry name" value="Nucleotide-diphospho-sugar transferases"/>
    <property type="match status" value="1"/>
</dbReference>
<keyword evidence="4" id="KW-1133">Transmembrane helix</keyword>
<keyword evidence="4" id="KW-0472">Membrane</keyword>
<dbReference type="OrthoDB" id="9766971at2"/>
<dbReference type="PANTHER" id="PTHR43630:SF1">
    <property type="entry name" value="POLY-BETA-1,6-N-ACETYL-D-GLUCOSAMINE SYNTHASE"/>
    <property type="match status" value="1"/>
</dbReference>
<keyword evidence="3 6" id="KW-0808">Transferase</keyword>
<gene>
    <name evidence="6" type="primary">icaA</name>
    <name evidence="6" type="ORF">JAN5088_03587</name>
</gene>
<evidence type="ECO:0000256" key="1">
    <source>
        <dbReference type="ARBA" id="ARBA00006739"/>
    </source>
</evidence>
<proteinExistence type="inferred from homology"/>
<dbReference type="InterPro" id="IPR029044">
    <property type="entry name" value="Nucleotide-diphossugar_trans"/>
</dbReference>
<keyword evidence="7" id="KW-1185">Reference proteome</keyword>
<keyword evidence="2 6" id="KW-0328">Glycosyltransferase</keyword>
<dbReference type="Gene3D" id="3.90.550.10">
    <property type="entry name" value="Spore Coat Polysaccharide Biosynthesis Protein SpsA, Chain A"/>
    <property type="match status" value="1"/>
</dbReference>
<feature type="transmembrane region" description="Helical" evidence="4">
    <location>
        <begin position="6"/>
        <end position="26"/>
    </location>
</feature>
<evidence type="ECO:0000259" key="5">
    <source>
        <dbReference type="Pfam" id="PF00535"/>
    </source>
</evidence>
<comment type="similarity">
    <text evidence="1">Belongs to the glycosyltransferase 2 family.</text>
</comment>
<organism evidence="6 7">
    <name type="scientific">Jannaschia rubra</name>
    <dbReference type="NCBI Taxonomy" id="282197"/>
    <lineage>
        <taxon>Bacteria</taxon>
        <taxon>Pseudomonadati</taxon>
        <taxon>Pseudomonadota</taxon>
        <taxon>Alphaproteobacteria</taxon>
        <taxon>Rhodobacterales</taxon>
        <taxon>Roseobacteraceae</taxon>
        <taxon>Jannaschia</taxon>
    </lineage>
</organism>
<dbReference type="Proteomes" id="UP000048908">
    <property type="component" value="Unassembled WGS sequence"/>
</dbReference>
<feature type="transmembrane region" description="Helical" evidence="4">
    <location>
        <begin position="315"/>
        <end position="336"/>
    </location>
</feature>
<feature type="transmembrane region" description="Helical" evidence="4">
    <location>
        <begin position="293"/>
        <end position="309"/>
    </location>
</feature>
<dbReference type="CDD" id="cd06439">
    <property type="entry name" value="CESA_like_1"/>
    <property type="match status" value="1"/>
</dbReference>
<reference evidence="6 7" key="1">
    <citation type="submission" date="2015-07" db="EMBL/GenBank/DDBJ databases">
        <authorList>
            <person name="Noorani M."/>
        </authorList>
    </citation>
    <scope>NUCLEOTIDE SEQUENCE [LARGE SCALE GENOMIC DNA]</scope>
    <source>
        <strain evidence="6 7">CECT 5088</strain>
    </source>
</reference>
<evidence type="ECO:0000256" key="4">
    <source>
        <dbReference type="SAM" id="Phobius"/>
    </source>
</evidence>
<feature type="transmembrane region" description="Helical" evidence="4">
    <location>
        <begin position="343"/>
        <end position="362"/>
    </location>
</feature>
<evidence type="ECO:0000256" key="3">
    <source>
        <dbReference type="ARBA" id="ARBA00022679"/>
    </source>
</evidence>
<dbReference type="PANTHER" id="PTHR43630">
    <property type="entry name" value="POLY-BETA-1,6-N-ACETYL-D-GLUCOSAMINE SYNTHASE"/>
    <property type="match status" value="1"/>
</dbReference>